<dbReference type="PROSITE" id="PS50931">
    <property type="entry name" value="HTH_LYSR"/>
    <property type="match status" value="1"/>
</dbReference>
<dbReference type="InterPro" id="IPR005119">
    <property type="entry name" value="LysR_subst-bd"/>
</dbReference>
<evidence type="ECO:0000256" key="1">
    <source>
        <dbReference type="ARBA" id="ARBA00009437"/>
    </source>
</evidence>
<dbReference type="Proteomes" id="UP001596356">
    <property type="component" value="Unassembled WGS sequence"/>
</dbReference>
<dbReference type="InterPro" id="IPR036390">
    <property type="entry name" value="WH_DNA-bd_sf"/>
</dbReference>
<reference evidence="7" key="1">
    <citation type="journal article" date="2019" name="Int. J. Syst. Evol. Microbiol.">
        <title>The Global Catalogue of Microorganisms (GCM) 10K type strain sequencing project: providing services to taxonomists for standard genome sequencing and annotation.</title>
        <authorList>
            <consortium name="The Broad Institute Genomics Platform"/>
            <consortium name="The Broad Institute Genome Sequencing Center for Infectious Disease"/>
            <person name="Wu L."/>
            <person name="Ma J."/>
        </authorList>
    </citation>
    <scope>NUCLEOTIDE SEQUENCE [LARGE SCALE GENOMIC DNA]</scope>
    <source>
        <strain evidence="7">NBRC 106593</strain>
    </source>
</reference>
<dbReference type="PRINTS" id="PR00039">
    <property type="entry name" value="HTHLYSR"/>
</dbReference>
<sequence>MEIRHLRYFVAVAEAGNVTRAAQHCHVAQSALSQQIKRLESEVGAPLFTRTPRGVELTPAGQLLLPLARRVIADEEQARVQVREYLGLERGRLRIGLIQTGGDAGDVVTSLAAFHAEHPSIELQIISRPSLEMVQRVRDGDLDAAVVGFAPEEIAADLQSLRLAVDPFVAVLPHASAAGLPDPVDIAALPPRGPILKFAAGTGMRRHVDEALERAGVATSSLIEIAYAPDLLRFAVLGMGVAIAPSVSPARRRVTSTAWERRTASWA</sequence>
<feature type="domain" description="HTH lysR-type" evidence="5">
    <location>
        <begin position="1"/>
        <end position="58"/>
    </location>
</feature>
<dbReference type="SUPFAM" id="SSF46785">
    <property type="entry name" value="Winged helix' DNA-binding domain"/>
    <property type="match status" value="1"/>
</dbReference>
<accession>A0ABW2APD4</accession>
<dbReference type="PANTHER" id="PTHR30346">
    <property type="entry name" value="TRANSCRIPTIONAL DUAL REGULATOR HCAR-RELATED"/>
    <property type="match status" value="1"/>
</dbReference>
<dbReference type="Gene3D" id="3.40.190.290">
    <property type="match status" value="1"/>
</dbReference>
<dbReference type="Pfam" id="PF00126">
    <property type="entry name" value="HTH_1"/>
    <property type="match status" value="1"/>
</dbReference>
<keyword evidence="3" id="KW-0238">DNA-binding</keyword>
<protein>
    <submittedName>
        <fullName evidence="6">LysR family transcriptional regulator</fullName>
    </submittedName>
</protein>
<dbReference type="Pfam" id="PF03466">
    <property type="entry name" value="LysR_substrate"/>
    <property type="match status" value="1"/>
</dbReference>
<evidence type="ECO:0000313" key="7">
    <source>
        <dbReference type="Proteomes" id="UP001596356"/>
    </source>
</evidence>
<keyword evidence="7" id="KW-1185">Reference proteome</keyword>
<comment type="similarity">
    <text evidence="1">Belongs to the LysR transcriptional regulatory family.</text>
</comment>
<evidence type="ECO:0000256" key="2">
    <source>
        <dbReference type="ARBA" id="ARBA00023015"/>
    </source>
</evidence>
<evidence type="ECO:0000256" key="4">
    <source>
        <dbReference type="ARBA" id="ARBA00023163"/>
    </source>
</evidence>
<evidence type="ECO:0000256" key="3">
    <source>
        <dbReference type="ARBA" id="ARBA00023125"/>
    </source>
</evidence>
<dbReference type="PANTHER" id="PTHR30346:SF28">
    <property type="entry name" value="HTH-TYPE TRANSCRIPTIONAL REGULATOR CYNR"/>
    <property type="match status" value="1"/>
</dbReference>
<dbReference type="SUPFAM" id="SSF53850">
    <property type="entry name" value="Periplasmic binding protein-like II"/>
    <property type="match status" value="1"/>
</dbReference>
<dbReference type="EMBL" id="JBHSWJ010000002">
    <property type="protein sequence ID" value="MFC6712764.1"/>
    <property type="molecule type" value="Genomic_DNA"/>
</dbReference>
<proteinExistence type="inferred from homology"/>
<keyword evidence="4" id="KW-0804">Transcription</keyword>
<gene>
    <name evidence="6" type="ORF">ACFQBT_02435</name>
</gene>
<dbReference type="CDD" id="cd05466">
    <property type="entry name" value="PBP2_LTTR_substrate"/>
    <property type="match status" value="1"/>
</dbReference>
<comment type="caution">
    <text evidence="6">The sequence shown here is derived from an EMBL/GenBank/DDBJ whole genome shotgun (WGS) entry which is preliminary data.</text>
</comment>
<dbReference type="InterPro" id="IPR000847">
    <property type="entry name" value="LysR_HTH_N"/>
</dbReference>
<evidence type="ECO:0000313" key="6">
    <source>
        <dbReference type="EMBL" id="MFC6712764.1"/>
    </source>
</evidence>
<evidence type="ECO:0000259" key="5">
    <source>
        <dbReference type="PROSITE" id="PS50931"/>
    </source>
</evidence>
<dbReference type="RefSeq" id="WP_377820231.1">
    <property type="nucleotide sequence ID" value="NZ_JBHSWJ010000002.1"/>
</dbReference>
<organism evidence="6 7">
    <name type="scientific">Branchiibius cervicis</name>
    <dbReference type="NCBI Taxonomy" id="908252"/>
    <lineage>
        <taxon>Bacteria</taxon>
        <taxon>Bacillati</taxon>
        <taxon>Actinomycetota</taxon>
        <taxon>Actinomycetes</taxon>
        <taxon>Micrococcales</taxon>
        <taxon>Dermacoccaceae</taxon>
        <taxon>Branchiibius</taxon>
    </lineage>
</organism>
<dbReference type="InterPro" id="IPR036388">
    <property type="entry name" value="WH-like_DNA-bd_sf"/>
</dbReference>
<keyword evidence="2" id="KW-0805">Transcription regulation</keyword>
<dbReference type="Gene3D" id="1.10.10.10">
    <property type="entry name" value="Winged helix-like DNA-binding domain superfamily/Winged helix DNA-binding domain"/>
    <property type="match status" value="1"/>
</dbReference>
<name>A0ABW2APD4_9MICO</name>